<name>A0A3A4KTV5_9NOCA</name>
<dbReference type="InterPro" id="IPR013785">
    <property type="entry name" value="Aldolase_TIM"/>
</dbReference>
<evidence type="ECO:0000313" key="1">
    <source>
        <dbReference type="EMBL" id="RJO78485.1"/>
    </source>
</evidence>
<reference evidence="1 2" key="1">
    <citation type="submission" date="2018-09" db="EMBL/GenBank/DDBJ databases">
        <title>YIM PH21274 draft genome.</title>
        <authorList>
            <person name="Miao C."/>
        </authorList>
    </citation>
    <scope>NUCLEOTIDE SEQUENCE [LARGE SCALE GENOMIC DNA]</scope>
    <source>
        <strain evidence="1 2">YIM PH 21724</strain>
    </source>
</reference>
<dbReference type="Pfam" id="PF06187">
    <property type="entry name" value="DUF993"/>
    <property type="match status" value="1"/>
</dbReference>
<dbReference type="InterPro" id="IPR009334">
    <property type="entry name" value="DUF993"/>
</dbReference>
<protein>
    <submittedName>
        <fullName evidence="1">Dihydrodipicolinate synthase family protein</fullName>
    </submittedName>
</protein>
<dbReference type="EMBL" id="QZFU01000013">
    <property type="protein sequence ID" value="RJO78485.1"/>
    <property type="molecule type" value="Genomic_DNA"/>
</dbReference>
<comment type="caution">
    <text evidence="1">The sequence shown here is derived from an EMBL/GenBank/DDBJ whole genome shotgun (WGS) entry which is preliminary data.</text>
</comment>
<gene>
    <name evidence="1" type="ORF">D5S18_05750</name>
</gene>
<evidence type="ECO:0000313" key="2">
    <source>
        <dbReference type="Proteomes" id="UP000266677"/>
    </source>
</evidence>
<dbReference type="OrthoDB" id="9805272at2"/>
<dbReference type="AlphaFoldDB" id="A0A3A4KTV5"/>
<keyword evidence="2" id="KW-1185">Reference proteome</keyword>
<organism evidence="1 2">
    <name type="scientific">Nocardia panacis</name>
    <dbReference type="NCBI Taxonomy" id="2340916"/>
    <lineage>
        <taxon>Bacteria</taxon>
        <taxon>Bacillati</taxon>
        <taxon>Actinomycetota</taxon>
        <taxon>Actinomycetes</taxon>
        <taxon>Mycobacteriales</taxon>
        <taxon>Nocardiaceae</taxon>
        <taxon>Nocardia</taxon>
    </lineage>
</organism>
<sequence>MPTAAGTLEPYTLRPPVTWARPEGPPAARIAFAAAHVVAQPSAANAPGAPAVLDWDATLRFRRHLWAHGFRVADAMDTAQRGMGLNWAATEELIARSGAAAAELGDPFTLLACGAGTDNAPDAASLDAIVDAYRAQIHEIRSAGAQVIVMASRRLAALATGPGDYRTVYDRLLAEADRPVILHWLGEMFDPALAGYWGSGDRDKATGHFLDLIEAHADKVDGVKVSLLDADHEVRLRATLPAGVKLYTGDDFHYPELIASGSHALLGIFDAIAPAAAAALAALDAGDLDRYHAILAPTVVLSRKIFEAPTFHYKTGVVFLAWLAGHQDGFAMVGGAQSARSLPHLAEVFRLADRAGLLPDPELAEARMARLLAVHGVGV</sequence>
<dbReference type="Proteomes" id="UP000266677">
    <property type="component" value="Unassembled WGS sequence"/>
</dbReference>
<accession>A0A3A4KTV5</accession>
<dbReference type="Gene3D" id="3.20.20.70">
    <property type="entry name" value="Aldolase class I"/>
    <property type="match status" value="1"/>
</dbReference>
<dbReference type="SUPFAM" id="SSF51569">
    <property type="entry name" value="Aldolase"/>
    <property type="match status" value="1"/>
</dbReference>
<proteinExistence type="predicted"/>